<accession>A0A837DHD0</accession>
<protein>
    <submittedName>
        <fullName evidence="1">Uncharacterized protein</fullName>
    </submittedName>
</protein>
<name>A0A837DHD0_9PSEU</name>
<comment type="caution">
    <text evidence="1">The sequence shown here is derived from an EMBL/GenBank/DDBJ whole genome shotgun (WGS) entry which is preliminary data.</text>
</comment>
<evidence type="ECO:0000313" key="1">
    <source>
        <dbReference type="EMBL" id="KHF45744.1"/>
    </source>
</evidence>
<proteinExistence type="predicted"/>
<gene>
    <name evidence="1" type="ORF">MINT15_00450</name>
</gene>
<dbReference type="AlphaFoldDB" id="A0A837DHD0"/>
<evidence type="ECO:0000313" key="2">
    <source>
        <dbReference type="Proteomes" id="UP000030848"/>
    </source>
</evidence>
<dbReference type="EMBL" id="JRZE01000001">
    <property type="protein sequence ID" value="KHF45744.1"/>
    <property type="molecule type" value="Genomic_DNA"/>
</dbReference>
<dbReference type="Proteomes" id="UP000030848">
    <property type="component" value="Unassembled WGS sequence"/>
</dbReference>
<reference evidence="1 2" key="1">
    <citation type="submission" date="2014-10" db="EMBL/GenBank/DDBJ databases">
        <title>Genome sequence of Micropolyspora internatus JCM3315.</title>
        <authorList>
            <person name="Shin S.-K."/>
            <person name="Yi H."/>
        </authorList>
    </citation>
    <scope>NUCLEOTIDE SEQUENCE [LARGE SCALE GENOMIC DNA]</scope>
    <source>
        <strain evidence="1 2">JCM 3315</strain>
    </source>
</reference>
<organism evidence="1 2">
    <name type="scientific">Saccharomonospora viridis</name>
    <dbReference type="NCBI Taxonomy" id="1852"/>
    <lineage>
        <taxon>Bacteria</taxon>
        <taxon>Bacillati</taxon>
        <taxon>Actinomycetota</taxon>
        <taxon>Actinomycetes</taxon>
        <taxon>Pseudonocardiales</taxon>
        <taxon>Pseudonocardiaceae</taxon>
        <taxon>Saccharomonospora</taxon>
    </lineage>
</organism>
<sequence length="54" mass="6287">MGNHGHTACVLFRRRIVNALLLWDRGEDQRDPLRRHRALRAGHGTTMARQVTRL</sequence>